<accession>A0A8B8E7E6</accession>
<feature type="compositionally biased region" description="Basic and acidic residues" evidence="1">
    <location>
        <begin position="128"/>
        <end position="160"/>
    </location>
</feature>
<sequence>MSPLFVALVTLVIATATPTTSEETLAENVNLLINGQIWPDEVGLESRDVANNPSNQEVSEAVDDTNLMTVRSYKMYKSNLPHNDYYRGKPGRKQPKYHKGRSATALTRQGTEQGDSPDPVKNDVSTTDAREPDSTTDAREPDSTTDAREPDSTTDAREPVESPISESPQSTDVKGLVKYEKGYEKSPFGNYDPRNQCFERSPRNFFLRVSSKCQSQRIRRCIDYALRKNPAVAEAIKGKSSKCNQAYVNYAGLDETCPTKINIAMSVYLGREKCHVVTPYQQCVTFSSCQTPRGGCAASQRAPFFSSCLYDGFRESDVWVYCQHCGFKLVKLVLPQCCSCRKWSLCTGERAQDN</sequence>
<reference evidence="4" key="1">
    <citation type="submission" date="2025-08" db="UniProtKB">
        <authorList>
            <consortium name="RefSeq"/>
        </authorList>
    </citation>
    <scope>IDENTIFICATION</scope>
    <source>
        <tissue evidence="4">Whole sample</tissue>
    </source>
</reference>
<gene>
    <name evidence="4" type="primary">LOC111132539</name>
</gene>
<evidence type="ECO:0000256" key="2">
    <source>
        <dbReference type="SAM" id="SignalP"/>
    </source>
</evidence>
<keyword evidence="2" id="KW-0732">Signal</keyword>
<keyword evidence="3" id="KW-1185">Reference proteome</keyword>
<evidence type="ECO:0000256" key="1">
    <source>
        <dbReference type="SAM" id="MobiDB-lite"/>
    </source>
</evidence>
<evidence type="ECO:0000313" key="3">
    <source>
        <dbReference type="Proteomes" id="UP000694844"/>
    </source>
</evidence>
<dbReference type="OrthoDB" id="10480736at2759"/>
<feature type="compositionally biased region" description="Polar residues" evidence="1">
    <location>
        <begin position="104"/>
        <end position="114"/>
    </location>
</feature>
<dbReference type="RefSeq" id="XP_022336070.1">
    <property type="nucleotide sequence ID" value="XM_022480362.1"/>
</dbReference>
<feature type="region of interest" description="Disordered" evidence="1">
    <location>
        <begin position="79"/>
        <end position="175"/>
    </location>
</feature>
<evidence type="ECO:0000313" key="4">
    <source>
        <dbReference type="RefSeq" id="XP_022336070.1"/>
    </source>
</evidence>
<dbReference type="GeneID" id="111132539"/>
<feature type="compositionally biased region" description="Basic residues" evidence="1">
    <location>
        <begin position="89"/>
        <end position="101"/>
    </location>
</feature>
<dbReference type="AlphaFoldDB" id="A0A8B8E7E6"/>
<proteinExistence type="predicted"/>
<feature type="signal peptide" evidence="2">
    <location>
        <begin position="1"/>
        <end position="21"/>
    </location>
</feature>
<dbReference type="Proteomes" id="UP000694844">
    <property type="component" value="Chromosome 5"/>
</dbReference>
<protein>
    <submittedName>
        <fullName evidence="4">Uncharacterized protein LOC111132539</fullName>
    </submittedName>
</protein>
<name>A0A8B8E7E6_CRAVI</name>
<dbReference type="KEGG" id="cvn:111132539"/>
<feature type="chain" id="PRO_5034244933" evidence="2">
    <location>
        <begin position="22"/>
        <end position="354"/>
    </location>
</feature>
<organism evidence="3 4">
    <name type="scientific">Crassostrea virginica</name>
    <name type="common">Eastern oyster</name>
    <dbReference type="NCBI Taxonomy" id="6565"/>
    <lineage>
        <taxon>Eukaryota</taxon>
        <taxon>Metazoa</taxon>
        <taxon>Spiralia</taxon>
        <taxon>Lophotrochozoa</taxon>
        <taxon>Mollusca</taxon>
        <taxon>Bivalvia</taxon>
        <taxon>Autobranchia</taxon>
        <taxon>Pteriomorphia</taxon>
        <taxon>Ostreida</taxon>
        <taxon>Ostreoidea</taxon>
        <taxon>Ostreidae</taxon>
        <taxon>Crassostrea</taxon>
    </lineage>
</organism>